<name>A0A9D1N1B9_9CLOT</name>
<reference evidence="2" key="2">
    <citation type="journal article" date="2021" name="PeerJ">
        <title>Extensive microbial diversity within the chicken gut microbiome revealed by metagenomics and culture.</title>
        <authorList>
            <person name="Gilroy R."/>
            <person name="Ravi A."/>
            <person name="Getino M."/>
            <person name="Pursley I."/>
            <person name="Horton D.L."/>
            <person name="Alikhan N.F."/>
            <person name="Baker D."/>
            <person name="Gharbi K."/>
            <person name="Hall N."/>
            <person name="Watson M."/>
            <person name="Adriaenssens E.M."/>
            <person name="Foster-Nyarko E."/>
            <person name="Jarju S."/>
            <person name="Secka A."/>
            <person name="Antonio M."/>
            <person name="Oren A."/>
            <person name="Chaudhuri R.R."/>
            <person name="La Ragione R."/>
            <person name="Hildebrand F."/>
            <person name="Pallen M.J."/>
        </authorList>
    </citation>
    <scope>NUCLEOTIDE SEQUENCE</scope>
    <source>
        <strain evidence="2">CHK154-7741</strain>
    </source>
</reference>
<feature type="region of interest" description="Disordered" evidence="1">
    <location>
        <begin position="237"/>
        <end position="292"/>
    </location>
</feature>
<dbReference type="EMBL" id="DVOD01000059">
    <property type="protein sequence ID" value="HIU93096.1"/>
    <property type="molecule type" value="Genomic_DNA"/>
</dbReference>
<accession>A0A9D1N1B9</accession>
<protein>
    <submittedName>
        <fullName evidence="2">Uncharacterized protein</fullName>
    </submittedName>
</protein>
<evidence type="ECO:0000313" key="2">
    <source>
        <dbReference type="EMBL" id="HIU93096.1"/>
    </source>
</evidence>
<proteinExistence type="predicted"/>
<feature type="compositionally biased region" description="Basic and acidic residues" evidence="1">
    <location>
        <begin position="264"/>
        <end position="292"/>
    </location>
</feature>
<feature type="region of interest" description="Disordered" evidence="1">
    <location>
        <begin position="128"/>
        <end position="172"/>
    </location>
</feature>
<evidence type="ECO:0000256" key="1">
    <source>
        <dbReference type="SAM" id="MobiDB-lite"/>
    </source>
</evidence>
<dbReference type="AlphaFoldDB" id="A0A9D1N1B9"/>
<reference evidence="2" key="1">
    <citation type="submission" date="2020-10" db="EMBL/GenBank/DDBJ databases">
        <authorList>
            <person name="Gilroy R."/>
        </authorList>
    </citation>
    <scope>NUCLEOTIDE SEQUENCE</scope>
    <source>
        <strain evidence="2">CHK154-7741</strain>
    </source>
</reference>
<comment type="caution">
    <text evidence="2">The sequence shown here is derived from an EMBL/GenBank/DDBJ whole genome shotgun (WGS) entry which is preliminary data.</text>
</comment>
<feature type="compositionally biased region" description="Low complexity" evidence="1">
    <location>
        <begin position="157"/>
        <end position="168"/>
    </location>
</feature>
<sequence length="498" mass="55980">MGWFSKKMNIGEEKKYDVSKISTDGVTQQEAVKNNKKLINVFKAFNFNGGEKLEGIELASAMDAFEKIDSQFGNGDKKLSKSELEKGAAWLNKELGLTGDDAIDRKDLKEFIKNIRKATKNDTKISTDKVISDYQREQSEAAMKKEPPAAPQPETPTPQQEEPTRPAQKSAQLHNYIVQPDESFTAVIKKSLQAQGKELTAENIEAAKEQFKKDNQGAVKTAKNGVEYLLVGANVKLPGNVQSPKDSAAAIAEWTEKYAAPAQEEPKTEEPKEEAPKAPEKKQAVPKDKEGEIKAMGLRETFASKSNNIYYDPKTKKHYQWNKETNKFDAMDKDAAMVGKDGTWFDNKGKFGDFQLLKDGRDVWTKEDGSTSTMTYDDNGNAIKEVTKDKNGNLLSITNYSYSADGKSISTKCINYTEDKKLKSVEDFSYDEKGRKKSSLRREYSADGNLEDIYKFTFGKNGTYISQWVDASGNPMGDLVYYNDKEYITKEEYDKLQE</sequence>
<feature type="compositionally biased region" description="Basic and acidic residues" evidence="1">
    <location>
        <begin position="128"/>
        <end position="147"/>
    </location>
</feature>
<gene>
    <name evidence="2" type="ORF">IAD26_08195</name>
</gene>
<evidence type="ECO:0000313" key="3">
    <source>
        <dbReference type="Proteomes" id="UP000886748"/>
    </source>
</evidence>
<organism evidence="2 3">
    <name type="scientific">Candidatus Limenecus avicola</name>
    <dbReference type="NCBI Taxonomy" id="2840847"/>
    <lineage>
        <taxon>Bacteria</taxon>
        <taxon>Bacillati</taxon>
        <taxon>Bacillota</taxon>
        <taxon>Clostridia</taxon>
        <taxon>Eubacteriales</taxon>
        <taxon>Clostridiaceae</taxon>
        <taxon>Clostridiaceae incertae sedis</taxon>
        <taxon>Candidatus Limenecus</taxon>
    </lineage>
</organism>
<dbReference type="Proteomes" id="UP000886748">
    <property type="component" value="Unassembled WGS sequence"/>
</dbReference>
<dbReference type="Gene3D" id="3.90.930.1">
    <property type="match status" value="1"/>
</dbReference>